<dbReference type="Proteomes" id="UP001057402">
    <property type="component" value="Chromosome 6"/>
</dbReference>
<accession>A0ACB9QGA2</accession>
<evidence type="ECO:0000313" key="1">
    <source>
        <dbReference type="EMBL" id="KAI4365193.1"/>
    </source>
</evidence>
<proteinExistence type="predicted"/>
<reference evidence="2" key="1">
    <citation type="journal article" date="2023" name="Front. Plant Sci.">
        <title>Chromosomal-level genome assembly of Melastoma candidum provides insights into trichome evolution.</title>
        <authorList>
            <person name="Zhong Y."/>
            <person name="Wu W."/>
            <person name="Sun C."/>
            <person name="Zou P."/>
            <person name="Liu Y."/>
            <person name="Dai S."/>
            <person name="Zhou R."/>
        </authorList>
    </citation>
    <scope>NUCLEOTIDE SEQUENCE [LARGE SCALE GENOMIC DNA]</scope>
</reference>
<name>A0ACB9QGA2_9MYRT</name>
<sequence length="808" mass="86267">MMGSKGGGGGGNNGVPAVIPTGARKIVQSLKEIVNCSEQEIYAALKECSMDPNEAVNRLLSQDPFHEVKSKREKKKEVKDTTDPRPRGVVASSRGGRTGVDRHPVRAIISDSSKPILKRENGSHALPSSLSSSSAVSAPNINRQLAYSDHLPLENKVPAIGENDLITSSVQSLSGFQRSWGGTSGQVSMADIVKMGKPQSVSDHFPSNDYDWPLEEQQAPPLNDDGWSSFDNSQDDSGQHTTSRLDVGHPSEDGCIESNTKHMGFASISSRNIQEDDGQDPSLYDSSVYKNVDAFQPHMHGYEREGDEHELAEDNGVAAVSTNLQHLSLQKNQQGSAPEDTGPAVVIPDHLQVHPADCQHLSFGSFGPSIGTFSGSTESRSFKSSLADAPPIPDAPSASNPEISFLSRDSERYGDEHHRPNSNGDDAHSGVPGGGNYEPPSASPPEVLKQHQGESVAGNQYASPSAASGYNYENTQALDSTFTHMQASSPMQNLRPLSDVLPSYTDPLPSALLASTVQSGRDSDLSYLPFPVTQPLAAKYSNTATALNSLIMSTQEVNGLRAGSISAAQQAPQNLPTAGLANGPVVPQHLAMHAYSQPALSLGPFPSVANMVSYSFLPQSYSYMTSAFQQALASSNDYHQSLAVVPQYKNSVPTSNLPQSGVVASGYGFNSSTNVPGGNFTLNPLNASTTLGYRDTLNSQYKDAANLLSLQQNDNSGMWVPGGATRTVQNVPATTYYDFQGQSQLPGGLRQAQQPSQHFSSLGYPNFFQSSGISLEQQQQLMREAALGGGSQGQQQPKQSGQLWQNTY</sequence>
<dbReference type="EMBL" id="CM042885">
    <property type="protein sequence ID" value="KAI4365193.1"/>
    <property type="molecule type" value="Genomic_DNA"/>
</dbReference>
<organism evidence="1 2">
    <name type="scientific">Melastoma candidum</name>
    <dbReference type="NCBI Taxonomy" id="119954"/>
    <lineage>
        <taxon>Eukaryota</taxon>
        <taxon>Viridiplantae</taxon>
        <taxon>Streptophyta</taxon>
        <taxon>Embryophyta</taxon>
        <taxon>Tracheophyta</taxon>
        <taxon>Spermatophyta</taxon>
        <taxon>Magnoliopsida</taxon>
        <taxon>eudicotyledons</taxon>
        <taxon>Gunneridae</taxon>
        <taxon>Pentapetalae</taxon>
        <taxon>rosids</taxon>
        <taxon>malvids</taxon>
        <taxon>Myrtales</taxon>
        <taxon>Melastomataceae</taxon>
        <taxon>Melastomatoideae</taxon>
        <taxon>Melastomateae</taxon>
        <taxon>Melastoma</taxon>
    </lineage>
</organism>
<evidence type="ECO:0000313" key="2">
    <source>
        <dbReference type="Proteomes" id="UP001057402"/>
    </source>
</evidence>
<comment type="caution">
    <text evidence="1">The sequence shown here is derived from an EMBL/GenBank/DDBJ whole genome shotgun (WGS) entry which is preliminary data.</text>
</comment>
<keyword evidence="2" id="KW-1185">Reference proteome</keyword>
<protein>
    <submittedName>
        <fullName evidence="1">Uncharacterized protein</fullName>
    </submittedName>
</protein>
<gene>
    <name evidence="1" type="ORF">MLD38_021201</name>
</gene>